<keyword evidence="2" id="KW-0812">Transmembrane</keyword>
<dbReference type="Pfam" id="PF01569">
    <property type="entry name" value="PAP2"/>
    <property type="match status" value="1"/>
</dbReference>
<organism evidence="4 5">
    <name type="scientific">Microbacterium tenebrionis</name>
    <dbReference type="NCBI Taxonomy" id="2830665"/>
    <lineage>
        <taxon>Bacteria</taxon>
        <taxon>Bacillati</taxon>
        <taxon>Actinomycetota</taxon>
        <taxon>Actinomycetes</taxon>
        <taxon>Micrococcales</taxon>
        <taxon>Microbacteriaceae</taxon>
        <taxon>Microbacterium</taxon>
    </lineage>
</organism>
<evidence type="ECO:0000313" key="4">
    <source>
        <dbReference type="EMBL" id="MCC2029665.1"/>
    </source>
</evidence>
<evidence type="ECO:0000256" key="2">
    <source>
        <dbReference type="SAM" id="Phobius"/>
    </source>
</evidence>
<keyword evidence="2" id="KW-1133">Transmembrane helix</keyword>
<evidence type="ECO:0000259" key="3">
    <source>
        <dbReference type="SMART" id="SM00014"/>
    </source>
</evidence>
<dbReference type="EMBL" id="JAGTTM010000002">
    <property type="protein sequence ID" value="MCC2029665.1"/>
    <property type="molecule type" value="Genomic_DNA"/>
</dbReference>
<dbReference type="AlphaFoldDB" id="A0A9X1LPU5"/>
<dbReference type="InterPro" id="IPR000326">
    <property type="entry name" value="PAP2/HPO"/>
</dbReference>
<feature type="compositionally biased region" description="Low complexity" evidence="1">
    <location>
        <begin position="1"/>
        <end position="32"/>
    </location>
</feature>
<feature type="domain" description="Phosphatidic acid phosphatase type 2/haloperoxidase" evidence="3">
    <location>
        <begin position="45"/>
        <end position="144"/>
    </location>
</feature>
<feature type="transmembrane region" description="Helical" evidence="2">
    <location>
        <begin position="101"/>
        <end position="117"/>
    </location>
</feature>
<sequence length="174" mass="18742">MTTRTTTARRTTTPTRTTAATRATRTTTATRRTTTEMGSSRVSTSRGRVVGLVAGIAGRERPETSLAESIPTSFPSGHTAVATTVSLTLCLVPRRSHVWRWYAWAPAAGWIVAMMWSRTSLRAHWLSDVVGGLLEGVAVAALVWVAVEVVRDRRAARAAGRSARASSIERVANP</sequence>
<dbReference type="SMART" id="SM00014">
    <property type="entry name" value="acidPPc"/>
    <property type="match status" value="1"/>
</dbReference>
<comment type="caution">
    <text evidence="4">The sequence shown here is derived from an EMBL/GenBank/DDBJ whole genome shotgun (WGS) entry which is preliminary data.</text>
</comment>
<reference evidence="4" key="1">
    <citation type="submission" date="2021-04" db="EMBL/GenBank/DDBJ databases">
        <title>Microbacterium tenobrionis sp. nov. and Microbacterium allomyrinae sp. nov., isolated from larvae of Tenobrio molitor and Allomyrina dichotoma, respectively.</title>
        <authorList>
            <person name="Lee S.D."/>
        </authorList>
    </citation>
    <scope>NUCLEOTIDE SEQUENCE</scope>
    <source>
        <strain evidence="4">YMB-B2</strain>
    </source>
</reference>
<gene>
    <name evidence="4" type="ORF">KEC56_09055</name>
</gene>
<dbReference type="PANTHER" id="PTHR14969">
    <property type="entry name" value="SPHINGOSINE-1-PHOSPHATE PHOSPHOHYDROLASE"/>
    <property type="match status" value="1"/>
</dbReference>
<proteinExistence type="predicted"/>
<protein>
    <submittedName>
        <fullName evidence="4">Phosphatase PAP2 family protein</fullName>
    </submittedName>
</protein>
<dbReference type="PANTHER" id="PTHR14969:SF13">
    <property type="entry name" value="AT30094P"/>
    <property type="match status" value="1"/>
</dbReference>
<evidence type="ECO:0000313" key="5">
    <source>
        <dbReference type="Proteomes" id="UP001139289"/>
    </source>
</evidence>
<dbReference type="Proteomes" id="UP001139289">
    <property type="component" value="Unassembled WGS sequence"/>
</dbReference>
<keyword evidence="5" id="KW-1185">Reference proteome</keyword>
<evidence type="ECO:0000256" key="1">
    <source>
        <dbReference type="SAM" id="MobiDB-lite"/>
    </source>
</evidence>
<accession>A0A9X1LPU5</accession>
<name>A0A9X1LPU5_9MICO</name>
<keyword evidence="2" id="KW-0472">Membrane</keyword>
<dbReference type="SUPFAM" id="SSF48317">
    <property type="entry name" value="Acid phosphatase/Vanadium-dependent haloperoxidase"/>
    <property type="match status" value="1"/>
</dbReference>
<dbReference type="Gene3D" id="1.20.144.10">
    <property type="entry name" value="Phosphatidic acid phosphatase type 2/haloperoxidase"/>
    <property type="match status" value="1"/>
</dbReference>
<dbReference type="InterPro" id="IPR036938">
    <property type="entry name" value="PAP2/HPO_sf"/>
</dbReference>
<feature type="transmembrane region" description="Helical" evidence="2">
    <location>
        <begin position="129"/>
        <end position="147"/>
    </location>
</feature>
<feature type="region of interest" description="Disordered" evidence="1">
    <location>
        <begin position="1"/>
        <end position="42"/>
    </location>
</feature>